<dbReference type="Gene3D" id="6.10.10.120">
    <property type="entry name" value="Antitoxin ParD1-like"/>
    <property type="match status" value="1"/>
</dbReference>
<dbReference type="InterPro" id="IPR038296">
    <property type="entry name" value="ParD_sf"/>
</dbReference>
<evidence type="ECO:0000313" key="3">
    <source>
        <dbReference type="Proteomes" id="UP001176468"/>
    </source>
</evidence>
<protein>
    <submittedName>
        <fullName evidence="2">Type II toxin-antitoxin system ParD family antitoxin</fullName>
    </submittedName>
</protein>
<proteinExistence type="predicted"/>
<reference evidence="2" key="1">
    <citation type="submission" date="2023-07" db="EMBL/GenBank/DDBJ databases">
        <authorList>
            <person name="Kim M.K."/>
        </authorList>
    </citation>
    <scope>NUCLEOTIDE SEQUENCE</scope>
    <source>
        <strain evidence="2">CA1-15</strain>
    </source>
</reference>
<dbReference type="Proteomes" id="UP001176468">
    <property type="component" value="Unassembled WGS sequence"/>
</dbReference>
<dbReference type="SUPFAM" id="SSF47598">
    <property type="entry name" value="Ribbon-helix-helix"/>
    <property type="match status" value="1"/>
</dbReference>
<keyword evidence="3" id="KW-1185">Reference proteome</keyword>
<sequence length="76" mass="8506">MPDALSEWVAARVAEGRYADAAEYVRDLVRRDQEAAEDDTRWVRAMIEEGLASGFLDEEPEDILAAIIAEDPDLRA</sequence>
<organism evidence="2 3">
    <name type="scientific">Sphingomonas immobilis</name>
    <dbReference type="NCBI Taxonomy" id="3063997"/>
    <lineage>
        <taxon>Bacteria</taxon>
        <taxon>Pseudomonadati</taxon>
        <taxon>Pseudomonadota</taxon>
        <taxon>Alphaproteobacteria</taxon>
        <taxon>Sphingomonadales</taxon>
        <taxon>Sphingomonadaceae</taxon>
        <taxon>Sphingomonas</taxon>
    </lineage>
</organism>
<evidence type="ECO:0000313" key="2">
    <source>
        <dbReference type="EMBL" id="MDO7844696.1"/>
    </source>
</evidence>
<name>A0ABT9A4C7_9SPHN</name>
<dbReference type="InterPro" id="IPR022789">
    <property type="entry name" value="ParD"/>
</dbReference>
<dbReference type="EMBL" id="JAUQSZ010000020">
    <property type="protein sequence ID" value="MDO7844696.1"/>
    <property type="molecule type" value="Genomic_DNA"/>
</dbReference>
<keyword evidence="1" id="KW-1277">Toxin-antitoxin system</keyword>
<dbReference type="InterPro" id="IPR010985">
    <property type="entry name" value="Ribbon_hlx_hlx"/>
</dbReference>
<comment type="caution">
    <text evidence="2">The sequence shown here is derived from an EMBL/GenBank/DDBJ whole genome shotgun (WGS) entry which is preliminary data.</text>
</comment>
<gene>
    <name evidence="2" type="ORF">Q5H94_20365</name>
</gene>
<dbReference type="Pfam" id="PF03693">
    <property type="entry name" value="ParD_antitoxin"/>
    <property type="match status" value="1"/>
</dbReference>
<accession>A0ABT9A4C7</accession>
<evidence type="ECO:0000256" key="1">
    <source>
        <dbReference type="ARBA" id="ARBA00022649"/>
    </source>
</evidence>